<keyword evidence="3" id="KW-0813">Transport</keyword>
<dbReference type="EMBL" id="JABDYF010000001">
    <property type="protein sequence ID" value="MBX5088368.1"/>
    <property type="molecule type" value="Genomic_DNA"/>
</dbReference>
<dbReference type="InterPro" id="IPR003439">
    <property type="entry name" value="ABC_transporter-like_ATP-bd"/>
</dbReference>
<evidence type="ECO:0000256" key="4">
    <source>
        <dbReference type="ARBA" id="ARBA00022475"/>
    </source>
</evidence>
<dbReference type="InterPro" id="IPR050388">
    <property type="entry name" value="ABC_Ni/Peptide_Import"/>
</dbReference>
<dbReference type="InterPro" id="IPR003593">
    <property type="entry name" value="AAA+_ATPase"/>
</dbReference>
<dbReference type="InterPro" id="IPR017871">
    <property type="entry name" value="ABC_transporter-like_CS"/>
</dbReference>
<evidence type="ECO:0000313" key="10">
    <source>
        <dbReference type="Proteomes" id="UP000770629"/>
    </source>
</evidence>
<dbReference type="InterPro" id="IPR013563">
    <property type="entry name" value="Oligopep_ABC_C"/>
</dbReference>
<reference evidence="9 10" key="1">
    <citation type="submission" date="2020-04" db="EMBL/GenBank/DDBJ databases">
        <title>Global-level population genomics: horizontal gene transfer, symbiosis and evolution in Rhizobia.</title>
        <authorList>
            <person name="Gai Y."/>
        </authorList>
    </citation>
    <scope>NUCLEOTIDE SEQUENCE [LARGE SCALE GENOMIC DNA]</scope>
    <source>
        <strain evidence="9 10">BLR33</strain>
    </source>
</reference>
<keyword evidence="5" id="KW-0547">Nucleotide-binding</keyword>
<dbReference type="RefSeq" id="WP_221118528.1">
    <property type="nucleotide sequence ID" value="NZ_JABDYF010000001.1"/>
</dbReference>
<dbReference type="CDD" id="cd03257">
    <property type="entry name" value="ABC_NikE_OppD_transporters"/>
    <property type="match status" value="1"/>
</dbReference>
<comment type="subcellular location">
    <subcellularLocation>
        <location evidence="1">Cell inner membrane</location>
        <topology evidence="1">Peripheral membrane protein</topology>
    </subcellularLocation>
</comment>
<comment type="similarity">
    <text evidence="2">Belongs to the ABC transporter superfamily.</text>
</comment>
<gene>
    <name evidence="9" type="ORF">HJB60_04145</name>
</gene>
<evidence type="ECO:0000256" key="1">
    <source>
        <dbReference type="ARBA" id="ARBA00004417"/>
    </source>
</evidence>
<evidence type="ECO:0000256" key="3">
    <source>
        <dbReference type="ARBA" id="ARBA00022448"/>
    </source>
</evidence>
<evidence type="ECO:0000256" key="6">
    <source>
        <dbReference type="ARBA" id="ARBA00022840"/>
    </source>
</evidence>
<accession>A0ABS7ICP6</accession>
<dbReference type="PANTHER" id="PTHR43297:SF7">
    <property type="entry name" value="D,D-DIPEPTIDE TRANSPORT ATP-BINDING PROTEIN DDPD-RELATED"/>
    <property type="match status" value="1"/>
</dbReference>
<dbReference type="GO" id="GO:0005524">
    <property type="term" value="F:ATP binding"/>
    <property type="evidence" value="ECO:0007669"/>
    <property type="project" value="UniProtKB-KW"/>
</dbReference>
<keyword evidence="4" id="KW-1003">Cell membrane</keyword>
<name>A0ABS7ICP6_9HYPH</name>
<dbReference type="SUPFAM" id="SSF52540">
    <property type="entry name" value="P-loop containing nucleoside triphosphate hydrolases"/>
    <property type="match status" value="1"/>
</dbReference>
<evidence type="ECO:0000313" key="9">
    <source>
        <dbReference type="EMBL" id="MBX5088368.1"/>
    </source>
</evidence>
<dbReference type="Pfam" id="PF08352">
    <property type="entry name" value="oligo_HPY"/>
    <property type="match status" value="1"/>
</dbReference>
<keyword evidence="10" id="KW-1185">Reference proteome</keyword>
<dbReference type="PANTHER" id="PTHR43297">
    <property type="entry name" value="OLIGOPEPTIDE TRANSPORT ATP-BINDING PROTEIN APPD"/>
    <property type="match status" value="1"/>
</dbReference>
<evidence type="ECO:0000256" key="5">
    <source>
        <dbReference type="ARBA" id="ARBA00022741"/>
    </source>
</evidence>
<proteinExistence type="inferred from homology"/>
<dbReference type="SMART" id="SM00382">
    <property type="entry name" value="AAA"/>
    <property type="match status" value="1"/>
</dbReference>
<dbReference type="PROSITE" id="PS00211">
    <property type="entry name" value="ABC_TRANSPORTER_1"/>
    <property type="match status" value="1"/>
</dbReference>
<feature type="domain" description="ABC transporter" evidence="8">
    <location>
        <begin position="6"/>
        <end position="263"/>
    </location>
</feature>
<comment type="caution">
    <text evidence="9">The sequence shown here is derived from an EMBL/GenBank/DDBJ whole genome shotgun (WGS) entry which is preliminary data.</text>
</comment>
<dbReference type="InterPro" id="IPR027417">
    <property type="entry name" value="P-loop_NTPase"/>
</dbReference>
<protein>
    <submittedName>
        <fullName evidence="9">ABC transporter ATP-binding protein</fullName>
    </submittedName>
</protein>
<evidence type="ECO:0000256" key="7">
    <source>
        <dbReference type="ARBA" id="ARBA00023136"/>
    </source>
</evidence>
<evidence type="ECO:0000256" key="2">
    <source>
        <dbReference type="ARBA" id="ARBA00005417"/>
    </source>
</evidence>
<keyword evidence="6 9" id="KW-0067">ATP-binding</keyword>
<keyword evidence="7" id="KW-0472">Membrane</keyword>
<evidence type="ECO:0000259" key="8">
    <source>
        <dbReference type="PROSITE" id="PS50893"/>
    </source>
</evidence>
<dbReference type="Gene3D" id="3.40.50.300">
    <property type="entry name" value="P-loop containing nucleotide triphosphate hydrolases"/>
    <property type="match status" value="1"/>
</dbReference>
<dbReference type="Pfam" id="PF00005">
    <property type="entry name" value="ABC_tran"/>
    <property type="match status" value="1"/>
</dbReference>
<dbReference type="NCBIfam" id="TIGR01727">
    <property type="entry name" value="oligo_HPY"/>
    <property type="match status" value="1"/>
</dbReference>
<dbReference type="Proteomes" id="UP000770629">
    <property type="component" value="Unassembled WGS sequence"/>
</dbReference>
<sequence>MIPPLLKVEELSVAYQTVQGPFLALDAVDLTINRSEVVGLVGATGCGKSTLANAILGNLPANQPGIVRGSVKLNGVDVVYNRKSLGHMRERMVTIVPQDTYGSLNPLFRVGTQIMDLMRCTSRPKPWWRPTRRQSFEAEIRATLDAVQLPAHEEILLQYPHQLSGGQRQRIMIAMALLPRPQLVVADEPTSALDTTTQIEILRLFRWIAQSQDMSILFATHNLAAAWEVCDKVIVMHGGRVIEAAGRDTFFVHPRHPYTRSLVSSASQPLRQSAVDANDILEETSWGAGCRFSRQCSDALGVCHKNRPPLTSAGPGHLVACQNPRISPTSFDYD</sequence>
<organism evidence="9 10">
    <name type="scientific">Rhizobium lentis</name>
    <dbReference type="NCBI Taxonomy" id="1138194"/>
    <lineage>
        <taxon>Bacteria</taxon>
        <taxon>Pseudomonadati</taxon>
        <taxon>Pseudomonadota</taxon>
        <taxon>Alphaproteobacteria</taxon>
        <taxon>Hyphomicrobiales</taxon>
        <taxon>Rhizobiaceae</taxon>
        <taxon>Rhizobium/Agrobacterium group</taxon>
        <taxon>Rhizobium</taxon>
    </lineage>
</organism>
<dbReference type="PROSITE" id="PS50893">
    <property type="entry name" value="ABC_TRANSPORTER_2"/>
    <property type="match status" value="1"/>
</dbReference>